<dbReference type="GO" id="GO:0003677">
    <property type="term" value="F:DNA binding"/>
    <property type="evidence" value="ECO:0007669"/>
    <property type="project" value="InterPro"/>
</dbReference>
<evidence type="ECO:0000313" key="4">
    <source>
        <dbReference type="Proteomes" id="UP000198892"/>
    </source>
</evidence>
<dbReference type="EMBL" id="FOXD01000001">
    <property type="protein sequence ID" value="SFO93968.1"/>
    <property type="molecule type" value="Genomic_DNA"/>
</dbReference>
<dbReference type="SMART" id="SM00530">
    <property type="entry name" value="HTH_XRE"/>
    <property type="match status" value="1"/>
</dbReference>
<proteinExistence type="predicted"/>
<reference evidence="4" key="1">
    <citation type="submission" date="2016-10" db="EMBL/GenBank/DDBJ databases">
        <authorList>
            <person name="Varghese N."/>
            <person name="Submissions S."/>
        </authorList>
    </citation>
    <scope>NUCLEOTIDE SEQUENCE [LARGE SCALE GENOMIC DNA]</scope>
    <source>
        <strain evidence="4">S7</strain>
    </source>
</reference>
<sequence>MIGVRIRRERHEQALTIAELAEKSGMMEHTLRDIEEGERHSPTRSEMESVAAALQVPVSSIDPVQEDLEAEWLELVKTAMNSDITKEEFRQFILNEKKKRQRKEK</sequence>
<keyword evidence="4" id="KW-1185">Reference proteome</keyword>
<dbReference type="InterPro" id="IPR001387">
    <property type="entry name" value="Cro/C1-type_HTH"/>
</dbReference>
<dbReference type="CDD" id="cd00093">
    <property type="entry name" value="HTH_XRE"/>
    <property type="match status" value="1"/>
</dbReference>
<dbReference type="InterPro" id="IPR010981">
    <property type="entry name" value="SinR/SinI_dimer_dom"/>
</dbReference>
<dbReference type="Pfam" id="PF08671">
    <property type="entry name" value="SinI"/>
    <property type="match status" value="1"/>
</dbReference>
<name>A0A1I5L9R9_9BACI</name>
<dbReference type="SUPFAM" id="SSF47413">
    <property type="entry name" value="lambda repressor-like DNA-binding domains"/>
    <property type="match status" value="1"/>
</dbReference>
<dbReference type="STRING" id="1884432.SAMN05518683_101159"/>
<organism evidence="3 4">
    <name type="scientific">Salibacterium halotolerans</name>
    <dbReference type="NCBI Taxonomy" id="1884432"/>
    <lineage>
        <taxon>Bacteria</taxon>
        <taxon>Bacillati</taxon>
        <taxon>Bacillota</taxon>
        <taxon>Bacilli</taxon>
        <taxon>Bacillales</taxon>
        <taxon>Bacillaceae</taxon>
    </lineage>
</organism>
<evidence type="ECO:0000259" key="1">
    <source>
        <dbReference type="PROSITE" id="PS50943"/>
    </source>
</evidence>
<dbReference type="AlphaFoldDB" id="A0A1I5L9R9"/>
<dbReference type="Pfam" id="PF13560">
    <property type="entry name" value="HTH_31"/>
    <property type="match status" value="1"/>
</dbReference>
<dbReference type="GO" id="GO:0046983">
    <property type="term" value="F:protein dimerization activity"/>
    <property type="evidence" value="ECO:0007669"/>
    <property type="project" value="InterPro"/>
</dbReference>
<feature type="domain" description="Sin" evidence="2">
    <location>
        <begin position="59"/>
        <end position="97"/>
    </location>
</feature>
<evidence type="ECO:0000259" key="2">
    <source>
        <dbReference type="PROSITE" id="PS51500"/>
    </source>
</evidence>
<dbReference type="SUPFAM" id="SSF47406">
    <property type="entry name" value="SinR repressor dimerisation domain-like"/>
    <property type="match status" value="1"/>
</dbReference>
<dbReference type="Gene3D" id="1.10.260.40">
    <property type="entry name" value="lambda repressor-like DNA-binding domains"/>
    <property type="match status" value="1"/>
</dbReference>
<dbReference type="PROSITE" id="PS50943">
    <property type="entry name" value="HTH_CROC1"/>
    <property type="match status" value="1"/>
</dbReference>
<dbReference type="InterPro" id="IPR010982">
    <property type="entry name" value="Lambda_DNA-bd_dom_sf"/>
</dbReference>
<dbReference type="InterPro" id="IPR036281">
    <property type="entry name" value="SinR/SinI_dimer_dom_sf"/>
</dbReference>
<evidence type="ECO:0000313" key="3">
    <source>
        <dbReference type="EMBL" id="SFO93968.1"/>
    </source>
</evidence>
<dbReference type="GO" id="GO:0006355">
    <property type="term" value="P:regulation of DNA-templated transcription"/>
    <property type="evidence" value="ECO:0007669"/>
    <property type="project" value="InterPro"/>
</dbReference>
<dbReference type="RefSeq" id="WP_170840895.1">
    <property type="nucleotide sequence ID" value="NZ_FOXD01000001.1"/>
</dbReference>
<dbReference type="Proteomes" id="UP000198892">
    <property type="component" value="Unassembled WGS sequence"/>
</dbReference>
<feature type="domain" description="HTH cro/C1-type" evidence="1">
    <location>
        <begin position="6"/>
        <end position="61"/>
    </location>
</feature>
<dbReference type="PROSITE" id="PS51500">
    <property type="entry name" value="SIN"/>
    <property type="match status" value="1"/>
</dbReference>
<protein>
    <submittedName>
        <fullName evidence="3">XRE family transcriptional regulator, master regulator for biofilm formation</fullName>
    </submittedName>
</protein>
<gene>
    <name evidence="3" type="ORF">SAMN05518683_101159</name>
</gene>
<accession>A0A1I5L9R9</accession>